<evidence type="ECO:0000256" key="1">
    <source>
        <dbReference type="ARBA" id="ARBA00004141"/>
    </source>
</evidence>
<dbReference type="InterPro" id="IPR007603">
    <property type="entry name" value="Choline_transptr-like"/>
</dbReference>
<evidence type="ECO:0000256" key="4">
    <source>
        <dbReference type="ARBA" id="ARBA00022989"/>
    </source>
</evidence>
<reference evidence="7" key="1">
    <citation type="submission" date="2020-06" db="EMBL/GenBank/DDBJ databases">
        <authorList>
            <person name="Li T."/>
            <person name="Hu X."/>
            <person name="Zhang T."/>
            <person name="Song X."/>
            <person name="Zhang H."/>
            <person name="Dai N."/>
            <person name="Sheng W."/>
            <person name="Hou X."/>
            <person name="Wei L."/>
        </authorList>
    </citation>
    <scope>NUCLEOTIDE SEQUENCE</scope>
    <source>
        <strain evidence="7">K16</strain>
        <tissue evidence="7">Leaf</tissue>
    </source>
</reference>
<feature type="transmembrane region" description="Helical" evidence="6">
    <location>
        <begin position="61"/>
        <end position="79"/>
    </location>
</feature>
<dbReference type="GO" id="GO:0005886">
    <property type="term" value="C:plasma membrane"/>
    <property type="evidence" value="ECO:0007669"/>
    <property type="project" value="UniProtKB-SubCell"/>
</dbReference>
<evidence type="ECO:0000256" key="3">
    <source>
        <dbReference type="ARBA" id="ARBA00022692"/>
    </source>
</evidence>
<sequence>MQIHERNGTHVEMRTNRSFFTKLFQYLFYVQFLLITVLVLVLTVRGVLSAAHTHHFHPKKWYVPVLSSTACAGLIGFAWQELTCFNPSRMVKATFWLSPLLTCAFGILLISIGTPGGVAASVIALISSVIQSLYACWVSPRFQHANKIVTVSIAHHPPKVKAMVLLSIIICTVYLASLMSGIGGGTATATEIDTLFIFLILGSLTWTMQIVKNMMLVTVSHIKYMHFASGTQVDFKTAVRNSAKYSMGSICMGSIFIPVLGVIRGSARGVNLVSGDADEFMCSANCCSGVASRLVAYGNRWGFVQVGVYNKGIVQASADTWEMFRRLGMEKLINSDLTSSFCFLSGVATGSICALVGGGWALLIHKTYATEVSLYTFLIGYFMSRVAMAWIQASVAAYYVAYAENPQSQQFDSTIPDYIREIERSQVQHSQELFRTAHVESML</sequence>
<organism evidence="7 8">
    <name type="scientific">Sesamum angolense</name>
    <dbReference type="NCBI Taxonomy" id="2727404"/>
    <lineage>
        <taxon>Eukaryota</taxon>
        <taxon>Viridiplantae</taxon>
        <taxon>Streptophyta</taxon>
        <taxon>Embryophyta</taxon>
        <taxon>Tracheophyta</taxon>
        <taxon>Spermatophyta</taxon>
        <taxon>Magnoliopsida</taxon>
        <taxon>eudicotyledons</taxon>
        <taxon>Gunneridae</taxon>
        <taxon>Pentapetalae</taxon>
        <taxon>asterids</taxon>
        <taxon>lamiids</taxon>
        <taxon>Lamiales</taxon>
        <taxon>Pedaliaceae</taxon>
        <taxon>Sesamum</taxon>
    </lineage>
</organism>
<proteinExistence type="inferred from homology"/>
<dbReference type="EMBL" id="JACGWL010000011">
    <property type="protein sequence ID" value="KAK4392586.1"/>
    <property type="molecule type" value="Genomic_DNA"/>
</dbReference>
<evidence type="ECO:0000313" key="8">
    <source>
        <dbReference type="Proteomes" id="UP001289374"/>
    </source>
</evidence>
<name>A0AAE2BP29_9LAMI</name>
<evidence type="ECO:0000256" key="5">
    <source>
        <dbReference type="ARBA" id="ARBA00023136"/>
    </source>
</evidence>
<dbReference type="Pfam" id="PF04515">
    <property type="entry name" value="Choline_transpo"/>
    <property type="match status" value="1"/>
</dbReference>
<feature type="transmembrane region" description="Helical" evidence="6">
    <location>
        <begin position="118"/>
        <end position="139"/>
    </location>
</feature>
<keyword evidence="3 6" id="KW-0812">Transmembrane</keyword>
<dbReference type="Proteomes" id="UP001289374">
    <property type="component" value="Unassembled WGS sequence"/>
</dbReference>
<comment type="subcellular location">
    <subcellularLocation>
        <location evidence="6">Cell membrane</location>
        <topology evidence="6">Multi-pass membrane protein</topology>
    </subcellularLocation>
    <subcellularLocation>
        <location evidence="1">Membrane</location>
        <topology evidence="1">Multi-pass membrane protein</topology>
    </subcellularLocation>
</comment>
<accession>A0AAE2BP29</accession>
<dbReference type="AlphaFoldDB" id="A0AAE2BP29"/>
<comment type="similarity">
    <text evidence="2 6">Belongs to the CTL (choline transporter-like) family.</text>
</comment>
<feature type="transmembrane region" description="Helical" evidence="6">
    <location>
        <begin position="23"/>
        <end position="41"/>
    </location>
</feature>
<dbReference type="PANTHER" id="PTHR12385">
    <property type="entry name" value="CHOLINE TRANSPORTER-LIKE (SLC FAMILY 44)"/>
    <property type="match status" value="1"/>
</dbReference>
<feature type="transmembrane region" description="Helical" evidence="6">
    <location>
        <begin position="160"/>
        <end position="182"/>
    </location>
</feature>
<dbReference type="GO" id="GO:0022857">
    <property type="term" value="F:transmembrane transporter activity"/>
    <property type="evidence" value="ECO:0007669"/>
    <property type="project" value="UniProtKB-UniRule"/>
</dbReference>
<comment type="caution">
    <text evidence="7">The sequence shown here is derived from an EMBL/GenBank/DDBJ whole genome shotgun (WGS) entry which is preliminary data.</text>
</comment>
<evidence type="ECO:0000313" key="7">
    <source>
        <dbReference type="EMBL" id="KAK4392586.1"/>
    </source>
</evidence>
<keyword evidence="8" id="KW-1185">Reference proteome</keyword>
<keyword evidence="4 6" id="KW-1133">Transmembrane helix</keyword>
<keyword evidence="5 6" id="KW-0472">Membrane</keyword>
<feature type="transmembrane region" description="Helical" evidence="6">
    <location>
        <begin position="194"/>
        <end position="211"/>
    </location>
</feature>
<feature type="transmembrane region" description="Helical" evidence="6">
    <location>
        <begin position="341"/>
        <end position="363"/>
    </location>
</feature>
<feature type="transmembrane region" description="Helical" evidence="6">
    <location>
        <begin position="91"/>
        <end position="112"/>
    </location>
</feature>
<gene>
    <name evidence="7" type="ORF">Sango_2036400</name>
</gene>
<evidence type="ECO:0000256" key="2">
    <source>
        <dbReference type="ARBA" id="ARBA00007168"/>
    </source>
</evidence>
<feature type="transmembrane region" description="Helical" evidence="6">
    <location>
        <begin position="375"/>
        <end position="401"/>
    </location>
</feature>
<dbReference type="PANTHER" id="PTHR12385:SF84">
    <property type="entry name" value="CHOLINE TRANSPORTER-LIKE PROTEIN"/>
    <property type="match status" value="1"/>
</dbReference>
<comment type="function">
    <text evidence="6">Choline transporter.</text>
</comment>
<reference evidence="7" key="2">
    <citation type="journal article" date="2024" name="Plant">
        <title>Genomic evolution and insights into agronomic trait innovations of Sesamum species.</title>
        <authorList>
            <person name="Miao H."/>
            <person name="Wang L."/>
            <person name="Qu L."/>
            <person name="Liu H."/>
            <person name="Sun Y."/>
            <person name="Le M."/>
            <person name="Wang Q."/>
            <person name="Wei S."/>
            <person name="Zheng Y."/>
            <person name="Lin W."/>
            <person name="Duan Y."/>
            <person name="Cao H."/>
            <person name="Xiong S."/>
            <person name="Wang X."/>
            <person name="Wei L."/>
            <person name="Li C."/>
            <person name="Ma Q."/>
            <person name="Ju M."/>
            <person name="Zhao R."/>
            <person name="Li G."/>
            <person name="Mu C."/>
            <person name="Tian Q."/>
            <person name="Mei H."/>
            <person name="Zhang T."/>
            <person name="Gao T."/>
            <person name="Zhang H."/>
        </authorList>
    </citation>
    <scope>NUCLEOTIDE SEQUENCE</scope>
    <source>
        <strain evidence="7">K16</strain>
    </source>
</reference>
<protein>
    <recommendedName>
        <fullName evidence="6">Choline transporter-like protein</fullName>
    </recommendedName>
</protein>
<evidence type="ECO:0000256" key="6">
    <source>
        <dbReference type="RuleBase" id="RU368066"/>
    </source>
</evidence>